<keyword evidence="7" id="KW-0539">Nucleus</keyword>
<evidence type="ECO:0000313" key="11">
    <source>
        <dbReference type="Proteomes" id="UP001153636"/>
    </source>
</evidence>
<dbReference type="InterPro" id="IPR051061">
    <property type="entry name" value="Zinc_finger_trans_reg"/>
</dbReference>
<protein>
    <recommendedName>
        <fullName evidence="9">C2H2-type domain-containing protein</fullName>
    </recommendedName>
</protein>
<dbReference type="GO" id="GO:0008270">
    <property type="term" value="F:zinc ion binding"/>
    <property type="evidence" value="ECO:0007669"/>
    <property type="project" value="UniProtKB-KW"/>
</dbReference>
<evidence type="ECO:0000256" key="2">
    <source>
        <dbReference type="ARBA" id="ARBA00022723"/>
    </source>
</evidence>
<keyword evidence="11" id="KW-1185">Reference proteome</keyword>
<evidence type="ECO:0000256" key="6">
    <source>
        <dbReference type="ARBA" id="ARBA00023163"/>
    </source>
</evidence>
<evidence type="ECO:0000256" key="5">
    <source>
        <dbReference type="ARBA" id="ARBA00023015"/>
    </source>
</evidence>
<dbReference type="PANTHER" id="PTHR46179:SF13">
    <property type="entry name" value="C2H2-TYPE DOMAIN-CONTAINING PROTEIN"/>
    <property type="match status" value="1"/>
</dbReference>
<gene>
    <name evidence="10" type="ORF">PSYICH_LOCUS6709</name>
</gene>
<feature type="domain" description="C2H2-type" evidence="9">
    <location>
        <begin position="39"/>
        <end position="69"/>
    </location>
</feature>
<dbReference type="SMART" id="SM00355">
    <property type="entry name" value="ZnF_C2H2"/>
    <property type="match status" value="4"/>
</dbReference>
<reference evidence="10" key="1">
    <citation type="submission" date="2022-01" db="EMBL/GenBank/DDBJ databases">
        <authorList>
            <person name="King R."/>
        </authorList>
    </citation>
    <scope>NUCLEOTIDE SEQUENCE</scope>
</reference>
<keyword evidence="2" id="KW-0479">Metal-binding</keyword>
<dbReference type="Proteomes" id="UP001153636">
    <property type="component" value="Chromosome 2"/>
</dbReference>
<keyword evidence="6" id="KW-0804">Transcription</keyword>
<comment type="subcellular location">
    <subcellularLocation>
        <location evidence="1">Nucleus</location>
    </subcellularLocation>
</comment>
<dbReference type="PANTHER" id="PTHR46179">
    <property type="entry name" value="ZINC FINGER PROTEIN"/>
    <property type="match status" value="1"/>
</dbReference>
<dbReference type="InterPro" id="IPR013087">
    <property type="entry name" value="Znf_C2H2_type"/>
</dbReference>
<dbReference type="OrthoDB" id="6794472at2759"/>
<accession>A0A9P0GCH8</accession>
<dbReference type="AlphaFoldDB" id="A0A9P0GCH8"/>
<keyword evidence="3 8" id="KW-0863">Zinc-finger</keyword>
<dbReference type="EMBL" id="OV651814">
    <property type="protein sequence ID" value="CAH1105906.1"/>
    <property type="molecule type" value="Genomic_DNA"/>
</dbReference>
<dbReference type="PROSITE" id="PS00028">
    <property type="entry name" value="ZINC_FINGER_C2H2_1"/>
    <property type="match status" value="2"/>
</dbReference>
<keyword evidence="5" id="KW-0805">Transcription regulation</keyword>
<feature type="domain" description="C2H2-type" evidence="9">
    <location>
        <begin position="150"/>
        <end position="175"/>
    </location>
</feature>
<evidence type="ECO:0000256" key="8">
    <source>
        <dbReference type="PROSITE-ProRule" id="PRU00042"/>
    </source>
</evidence>
<dbReference type="GO" id="GO:0005634">
    <property type="term" value="C:nucleus"/>
    <property type="evidence" value="ECO:0007669"/>
    <property type="project" value="UniProtKB-SubCell"/>
</dbReference>
<evidence type="ECO:0000256" key="1">
    <source>
        <dbReference type="ARBA" id="ARBA00004123"/>
    </source>
</evidence>
<keyword evidence="4" id="KW-0862">Zinc</keyword>
<dbReference type="Gene3D" id="3.30.160.60">
    <property type="entry name" value="Classic Zinc Finger"/>
    <property type="match status" value="2"/>
</dbReference>
<evidence type="ECO:0000256" key="7">
    <source>
        <dbReference type="ARBA" id="ARBA00023242"/>
    </source>
</evidence>
<evidence type="ECO:0000259" key="9">
    <source>
        <dbReference type="PROSITE" id="PS50157"/>
    </source>
</evidence>
<evidence type="ECO:0000256" key="4">
    <source>
        <dbReference type="ARBA" id="ARBA00022833"/>
    </source>
</evidence>
<name>A0A9P0GCH8_9CUCU</name>
<organism evidence="10 11">
    <name type="scientific">Psylliodes chrysocephalus</name>
    <dbReference type="NCBI Taxonomy" id="3402493"/>
    <lineage>
        <taxon>Eukaryota</taxon>
        <taxon>Metazoa</taxon>
        <taxon>Ecdysozoa</taxon>
        <taxon>Arthropoda</taxon>
        <taxon>Hexapoda</taxon>
        <taxon>Insecta</taxon>
        <taxon>Pterygota</taxon>
        <taxon>Neoptera</taxon>
        <taxon>Endopterygota</taxon>
        <taxon>Coleoptera</taxon>
        <taxon>Polyphaga</taxon>
        <taxon>Cucujiformia</taxon>
        <taxon>Chrysomeloidea</taxon>
        <taxon>Chrysomelidae</taxon>
        <taxon>Galerucinae</taxon>
        <taxon>Alticini</taxon>
        <taxon>Psylliodes</taxon>
    </lineage>
</organism>
<dbReference type="PROSITE" id="PS50157">
    <property type="entry name" value="ZINC_FINGER_C2H2_2"/>
    <property type="match status" value="2"/>
</dbReference>
<evidence type="ECO:0000256" key="3">
    <source>
        <dbReference type="ARBA" id="ARBA00022771"/>
    </source>
</evidence>
<sequence>MIYDPKIHKYVCKHCPKKQYKNKRHLYDHLHYECNKLPMTCMVVGCGKEIMRRNSMKRHLQTMHQIKDSWEIYVAYIVPAENKLKLPQSGNIQYISDASLWIPPSESLDLKECFDASIQKYVCLNCPTRQYKNKRHLYDHIHYECNKLLLTCMKDNCGKQILRRNNMKRHLKATHGVVGDDWEKYVAYISDDPLMAPSLVGNVQFISNKDEWKTPD</sequence>
<dbReference type="GO" id="GO:0006357">
    <property type="term" value="P:regulation of transcription by RNA polymerase II"/>
    <property type="evidence" value="ECO:0007669"/>
    <property type="project" value="TreeGrafter"/>
</dbReference>
<evidence type="ECO:0000313" key="10">
    <source>
        <dbReference type="EMBL" id="CAH1105906.1"/>
    </source>
</evidence>
<proteinExistence type="predicted"/>